<comment type="caution">
    <text evidence="1">The sequence shown here is derived from an EMBL/GenBank/DDBJ whole genome shotgun (WGS) entry which is preliminary data.</text>
</comment>
<dbReference type="HOGENOM" id="CLU_1862785_0_0_0"/>
<accession>Q0EWB3</accession>
<evidence type="ECO:0000313" key="2">
    <source>
        <dbReference type="Proteomes" id="UP000005297"/>
    </source>
</evidence>
<proteinExistence type="predicted"/>
<dbReference type="EMBL" id="AATS01000021">
    <property type="protein sequence ID" value="EAU53558.1"/>
    <property type="molecule type" value="Genomic_DNA"/>
</dbReference>
<keyword evidence="2" id="KW-1185">Reference proteome</keyword>
<evidence type="ECO:0000313" key="1">
    <source>
        <dbReference type="EMBL" id="EAU53558.1"/>
    </source>
</evidence>
<dbReference type="RefSeq" id="WP_009850884.1">
    <property type="nucleotide sequence ID" value="NZ_DS022295.1"/>
</dbReference>
<reference evidence="1 2" key="1">
    <citation type="submission" date="2006-09" db="EMBL/GenBank/DDBJ databases">
        <authorList>
            <person name="Emerson D."/>
            <person name="Ferriera S."/>
            <person name="Johnson J."/>
            <person name="Kravitz S."/>
            <person name="Halpern A."/>
            <person name="Remington K."/>
            <person name="Beeson K."/>
            <person name="Tran B."/>
            <person name="Rogers Y.-H."/>
            <person name="Friedman R."/>
            <person name="Venter J.C."/>
        </authorList>
    </citation>
    <scope>NUCLEOTIDE SEQUENCE [LARGE SCALE GENOMIC DNA]</scope>
    <source>
        <strain evidence="1 2">PV-1</strain>
    </source>
</reference>
<dbReference type="InParanoid" id="Q0EWB3"/>
<organism evidence="1 2">
    <name type="scientific">Mariprofundus ferrooxydans PV-1</name>
    <dbReference type="NCBI Taxonomy" id="314345"/>
    <lineage>
        <taxon>Bacteria</taxon>
        <taxon>Pseudomonadati</taxon>
        <taxon>Pseudomonadota</taxon>
        <taxon>Candidatius Mariprofundia</taxon>
        <taxon>Mariprofundales</taxon>
        <taxon>Mariprofundaceae</taxon>
        <taxon>Mariprofundus</taxon>
    </lineage>
</organism>
<gene>
    <name evidence="1" type="ORF">SPV1_02933</name>
</gene>
<name>Q0EWB3_9PROT</name>
<sequence length="137" mass="15642">MNNLACKWRVAPTTNISDFTIEQITDDRINMLGVRFQANRIFALMGLTFVEYLESPRQYDRIAAHLDAGGGCRREGGELVINTPAPRAGECGWCERFWSMASGGLDEKDLCPECRRSFIRSRLYSTQTRREQRHAHG</sequence>
<dbReference type="AlphaFoldDB" id="Q0EWB3"/>
<dbReference type="STRING" id="314344.AL013_10405"/>
<protein>
    <submittedName>
        <fullName evidence="1">Uncharacterized protein</fullName>
    </submittedName>
</protein>
<dbReference type="Proteomes" id="UP000005297">
    <property type="component" value="Unassembled WGS sequence"/>
</dbReference>